<dbReference type="Proteomes" id="UP000470771">
    <property type="component" value="Unassembled WGS sequence"/>
</dbReference>
<evidence type="ECO:0000313" key="2">
    <source>
        <dbReference type="Proteomes" id="UP000470771"/>
    </source>
</evidence>
<proteinExistence type="predicted"/>
<accession>A0A6N9NI54</accession>
<dbReference type="AlphaFoldDB" id="A0A6N9NI54"/>
<reference evidence="1 2" key="1">
    <citation type="submission" date="2019-12" db="EMBL/GenBank/DDBJ databases">
        <authorList>
            <person name="Zhao J."/>
        </authorList>
    </citation>
    <scope>NUCLEOTIDE SEQUENCE [LARGE SCALE GENOMIC DNA]</scope>
    <source>
        <strain evidence="1 2">S-15</strain>
    </source>
</reference>
<gene>
    <name evidence="1" type="ORF">GQN54_05255</name>
</gene>
<organism evidence="1 2">
    <name type="scientific">Acidiluteibacter ferrifornacis</name>
    <dbReference type="NCBI Taxonomy" id="2692424"/>
    <lineage>
        <taxon>Bacteria</taxon>
        <taxon>Pseudomonadati</taxon>
        <taxon>Bacteroidota</taxon>
        <taxon>Flavobacteriia</taxon>
        <taxon>Flavobacteriales</taxon>
        <taxon>Cryomorphaceae</taxon>
        <taxon>Acidiluteibacter</taxon>
    </lineage>
</organism>
<comment type="caution">
    <text evidence="1">The sequence shown here is derived from an EMBL/GenBank/DDBJ whole genome shotgun (WGS) entry which is preliminary data.</text>
</comment>
<dbReference type="EMBL" id="WWNE01000005">
    <property type="protein sequence ID" value="NBG65512.1"/>
    <property type="molecule type" value="Genomic_DNA"/>
</dbReference>
<evidence type="ECO:0000313" key="1">
    <source>
        <dbReference type="EMBL" id="NBG65512.1"/>
    </source>
</evidence>
<keyword evidence="2" id="KW-1185">Reference proteome</keyword>
<name>A0A6N9NI54_9FLAO</name>
<sequence length="114" mass="13573">MIRLQAIDFPADCKVIHHDFYTYDPVNNFNESDNLDYLYEDLLQCKFEEDDMIIDLGWYGNIADNQGEFKIQMIQNENWEIPFKVFHSKSVDEIKEILIKVLEYYTSTKTSSET</sequence>
<dbReference type="RefSeq" id="WP_160632465.1">
    <property type="nucleotide sequence ID" value="NZ_WWNE01000005.1"/>
</dbReference>
<protein>
    <submittedName>
        <fullName evidence="1">Uncharacterized protein</fullName>
    </submittedName>
</protein>